<dbReference type="RefSeq" id="XP_033673327.1">
    <property type="nucleotide sequence ID" value="XM_033804163.1"/>
</dbReference>
<dbReference type="GeneID" id="54557435"/>
<name>A0A6A6D1X0_ZASCE</name>
<feature type="compositionally biased region" description="Low complexity" evidence="1">
    <location>
        <begin position="184"/>
        <end position="200"/>
    </location>
</feature>
<feature type="region of interest" description="Disordered" evidence="1">
    <location>
        <begin position="184"/>
        <end position="205"/>
    </location>
</feature>
<feature type="compositionally biased region" description="Acidic residues" evidence="1">
    <location>
        <begin position="586"/>
        <end position="609"/>
    </location>
</feature>
<dbReference type="AlphaFoldDB" id="A0A6A6D1X0"/>
<keyword evidence="4" id="KW-1185">Reference proteome</keyword>
<dbReference type="InterPro" id="IPR056009">
    <property type="entry name" value="DUF7587"/>
</dbReference>
<evidence type="ECO:0000256" key="1">
    <source>
        <dbReference type="SAM" id="MobiDB-lite"/>
    </source>
</evidence>
<evidence type="ECO:0000313" key="4">
    <source>
        <dbReference type="Proteomes" id="UP000799537"/>
    </source>
</evidence>
<accession>A0A6A6D1X0</accession>
<dbReference type="Pfam" id="PF24494">
    <property type="entry name" value="DUF7587"/>
    <property type="match status" value="1"/>
</dbReference>
<feature type="region of interest" description="Disordered" evidence="1">
    <location>
        <begin position="111"/>
        <end position="140"/>
    </location>
</feature>
<feature type="region of interest" description="Disordered" evidence="1">
    <location>
        <begin position="568"/>
        <end position="634"/>
    </location>
</feature>
<dbReference type="EMBL" id="ML993581">
    <property type="protein sequence ID" value="KAF2172438.1"/>
    <property type="molecule type" value="Genomic_DNA"/>
</dbReference>
<proteinExistence type="predicted"/>
<organism evidence="3 4">
    <name type="scientific">Zasmidium cellare ATCC 36951</name>
    <dbReference type="NCBI Taxonomy" id="1080233"/>
    <lineage>
        <taxon>Eukaryota</taxon>
        <taxon>Fungi</taxon>
        <taxon>Dikarya</taxon>
        <taxon>Ascomycota</taxon>
        <taxon>Pezizomycotina</taxon>
        <taxon>Dothideomycetes</taxon>
        <taxon>Dothideomycetidae</taxon>
        <taxon>Mycosphaerellales</taxon>
        <taxon>Mycosphaerellaceae</taxon>
        <taxon>Zasmidium</taxon>
    </lineage>
</organism>
<protein>
    <recommendedName>
        <fullName evidence="2">DUF7587 domain-containing protein</fullName>
    </recommendedName>
</protein>
<evidence type="ECO:0000313" key="3">
    <source>
        <dbReference type="EMBL" id="KAF2172438.1"/>
    </source>
</evidence>
<dbReference type="Proteomes" id="UP000799537">
    <property type="component" value="Unassembled WGS sequence"/>
</dbReference>
<dbReference type="OrthoDB" id="5397734at2759"/>
<gene>
    <name evidence="3" type="ORF">M409DRAFT_17671</name>
</gene>
<evidence type="ECO:0000259" key="2">
    <source>
        <dbReference type="Pfam" id="PF24494"/>
    </source>
</evidence>
<feature type="domain" description="DUF7587" evidence="2">
    <location>
        <begin position="238"/>
        <end position="386"/>
    </location>
</feature>
<sequence>MPPTKASQGKGKITWNGELKSCLHIMHTDFDLHRTQRVQIFNIVFKRYLTSCGLAEGAESNTIESQYHERKKPTARDWPSVCQPPATARDIEAREALRTRIREALSTLQSQYRPATATEADQGPSVAPQSSAPVESAATPVRSSRFRAAVAQATYHPPTTPQPTTLASAFAVIPRVATKRRATLATPAAAAKQKASTSRSPKVAHYKKDGTKFMKSPHTTVHQRPDKVSEWAAHPPLSGLLFRYWEEDPMCDRDSSEGFWSRKYHKSDVLDYVPPGSNSVMNDIFKHLNKKPVDSPFISTSSSLLWIISEKLLKGLKDGNTSGRLTIIDATALKKETVFYVNPFHRAIKKTYAFTDGAWRYAGTNEYLVWRDIPRRAILHTFNSRDLLQLSASSQSVHAALRLEVLDQPRTSLVGGKVPMLRSGNVQLNADIVVGLTKLCKFFGLDAHSSMEHISHIVSDVVQGWVLQVERRERHEWDQLATIFAENIAKRSTAPVSVTEKDCMKMAFLNGVSWGDGPINARHSAELIARKDRKAKAKGLAEPDKIVLQQYEASRLQVVSYQLREKQRLEKHHEQRPSLLAGPEDGHDDEDEMDMVDEDVGLEIEEDVEPTTPMQVDEDEQITYDDDYDDELMA</sequence>
<feature type="compositionally biased region" description="Acidic residues" evidence="1">
    <location>
        <begin position="616"/>
        <end position="634"/>
    </location>
</feature>
<reference evidence="3" key="1">
    <citation type="journal article" date="2020" name="Stud. Mycol.">
        <title>101 Dothideomycetes genomes: a test case for predicting lifestyles and emergence of pathogens.</title>
        <authorList>
            <person name="Haridas S."/>
            <person name="Albert R."/>
            <person name="Binder M."/>
            <person name="Bloem J."/>
            <person name="Labutti K."/>
            <person name="Salamov A."/>
            <person name="Andreopoulos B."/>
            <person name="Baker S."/>
            <person name="Barry K."/>
            <person name="Bills G."/>
            <person name="Bluhm B."/>
            <person name="Cannon C."/>
            <person name="Castanera R."/>
            <person name="Culley D."/>
            <person name="Daum C."/>
            <person name="Ezra D."/>
            <person name="Gonzalez J."/>
            <person name="Henrissat B."/>
            <person name="Kuo A."/>
            <person name="Liang C."/>
            <person name="Lipzen A."/>
            <person name="Lutzoni F."/>
            <person name="Magnuson J."/>
            <person name="Mondo S."/>
            <person name="Nolan M."/>
            <person name="Ohm R."/>
            <person name="Pangilinan J."/>
            <person name="Park H.-J."/>
            <person name="Ramirez L."/>
            <person name="Alfaro M."/>
            <person name="Sun H."/>
            <person name="Tritt A."/>
            <person name="Yoshinaga Y."/>
            <person name="Zwiers L.-H."/>
            <person name="Turgeon B."/>
            <person name="Goodwin S."/>
            <person name="Spatafora J."/>
            <person name="Crous P."/>
            <person name="Grigoriev I."/>
        </authorList>
    </citation>
    <scope>NUCLEOTIDE SEQUENCE</scope>
    <source>
        <strain evidence="3">ATCC 36951</strain>
    </source>
</reference>